<name>A0A4R2E2L3_9BACT</name>
<proteinExistence type="predicted"/>
<evidence type="ECO:0000256" key="1">
    <source>
        <dbReference type="ARBA" id="ARBA00022679"/>
    </source>
</evidence>
<dbReference type="PANTHER" id="PTHR43626:SF4">
    <property type="entry name" value="GCN5-RELATED N-ACETYLTRANSFERASE 2, CHLOROPLASTIC"/>
    <property type="match status" value="1"/>
</dbReference>
<dbReference type="OrthoDB" id="9788916at2"/>
<dbReference type="PANTHER" id="PTHR43626">
    <property type="entry name" value="ACYL-COA N-ACYLTRANSFERASE"/>
    <property type="match status" value="1"/>
</dbReference>
<gene>
    <name evidence="4" type="ORF">CLV25_12220</name>
</gene>
<evidence type="ECO:0000313" key="5">
    <source>
        <dbReference type="Proteomes" id="UP000294830"/>
    </source>
</evidence>
<dbReference type="CDD" id="cd04301">
    <property type="entry name" value="NAT_SF"/>
    <property type="match status" value="1"/>
</dbReference>
<dbReference type="InterPro" id="IPR000182">
    <property type="entry name" value="GNAT_dom"/>
</dbReference>
<dbReference type="Proteomes" id="UP000294830">
    <property type="component" value="Unassembled WGS sequence"/>
</dbReference>
<sequence>MNIRLQHDTVNVDWNLVVDILQKVGMAYHSCEIHKRAFGNSHTVVFAFDNEALVGFGRAISDGEYQAAIYDVAVDPDYQGNGIGRMILQDIIRSIPSCNFILYASPGKEKFYEKENFRRMKTGMALFVNDERMQKNGFTE</sequence>
<dbReference type="InterPro" id="IPR045039">
    <property type="entry name" value="NSI-like"/>
</dbReference>
<organism evidence="4 5">
    <name type="scientific">Acetobacteroides hydrogenigenes</name>
    <dbReference type="NCBI Taxonomy" id="979970"/>
    <lineage>
        <taxon>Bacteria</taxon>
        <taxon>Pseudomonadati</taxon>
        <taxon>Bacteroidota</taxon>
        <taxon>Bacteroidia</taxon>
        <taxon>Bacteroidales</taxon>
        <taxon>Rikenellaceae</taxon>
        <taxon>Acetobacteroides</taxon>
    </lineage>
</organism>
<dbReference type="GO" id="GO:0008080">
    <property type="term" value="F:N-acetyltransferase activity"/>
    <property type="evidence" value="ECO:0007669"/>
    <property type="project" value="InterPro"/>
</dbReference>
<evidence type="ECO:0000259" key="3">
    <source>
        <dbReference type="PROSITE" id="PS51186"/>
    </source>
</evidence>
<dbReference type="AlphaFoldDB" id="A0A4R2E2L3"/>
<reference evidence="4 5" key="1">
    <citation type="submission" date="2019-03" db="EMBL/GenBank/DDBJ databases">
        <title>Genomic Encyclopedia of Archaeal and Bacterial Type Strains, Phase II (KMG-II): from individual species to whole genera.</title>
        <authorList>
            <person name="Goeker M."/>
        </authorList>
    </citation>
    <scope>NUCLEOTIDE SEQUENCE [LARGE SCALE GENOMIC DNA]</scope>
    <source>
        <strain evidence="4 5">RL-C</strain>
    </source>
</reference>
<evidence type="ECO:0000313" key="4">
    <source>
        <dbReference type="EMBL" id="TCN61711.1"/>
    </source>
</evidence>
<protein>
    <submittedName>
        <fullName evidence="4">Acetyltransferase (GNAT) family protein</fullName>
    </submittedName>
</protein>
<dbReference type="EMBL" id="SLWB01000022">
    <property type="protein sequence ID" value="TCN61711.1"/>
    <property type="molecule type" value="Genomic_DNA"/>
</dbReference>
<comment type="caution">
    <text evidence="4">The sequence shown here is derived from an EMBL/GenBank/DDBJ whole genome shotgun (WGS) entry which is preliminary data.</text>
</comment>
<feature type="domain" description="N-acetyltransferase" evidence="3">
    <location>
        <begin position="1"/>
        <end position="140"/>
    </location>
</feature>
<accession>A0A4R2E2L3</accession>
<dbReference type="SUPFAM" id="SSF55729">
    <property type="entry name" value="Acyl-CoA N-acyltransferases (Nat)"/>
    <property type="match status" value="1"/>
</dbReference>
<keyword evidence="5" id="KW-1185">Reference proteome</keyword>
<keyword evidence="2" id="KW-0012">Acyltransferase</keyword>
<dbReference type="InterPro" id="IPR016181">
    <property type="entry name" value="Acyl_CoA_acyltransferase"/>
</dbReference>
<evidence type="ECO:0000256" key="2">
    <source>
        <dbReference type="ARBA" id="ARBA00023315"/>
    </source>
</evidence>
<dbReference type="PROSITE" id="PS51186">
    <property type="entry name" value="GNAT"/>
    <property type="match status" value="1"/>
</dbReference>
<dbReference type="Gene3D" id="3.40.630.30">
    <property type="match status" value="1"/>
</dbReference>
<dbReference type="RefSeq" id="WP_131840552.1">
    <property type="nucleotide sequence ID" value="NZ_SLWB01000022.1"/>
</dbReference>
<dbReference type="GO" id="GO:0005737">
    <property type="term" value="C:cytoplasm"/>
    <property type="evidence" value="ECO:0007669"/>
    <property type="project" value="TreeGrafter"/>
</dbReference>
<keyword evidence="1 4" id="KW-0808">Transferase</keyword>
<dbReference type="Pfam" id="PF13673">
    <property type="entry name" value="Acetyltransf_10"/>
    <property type="match status" value="1"/>
</dbReference>